<dbReference type="RefSeq" id="WP_123607992.1">
    <property type="nucleotide sequence ID" value="NZ_RJVG01000001.1"/>
</dbReference>
<dbReference type="SUPFAM" id="SSF52540">
    <property type="entry name" value="P-loop containing nucleoside triphosphate hydrolases"/>
    <property type="match status" value="1"/>
</dbReference>
<dbReference type="Gene3D" id="3.40.50.300">
    <property type="entry name" value="P-loop containing nucleotide triphosphate hydrolases"/>
    <property type="match status" value="1"/>
</dbReference>
<dbReference type="GO" id="GO:0005524">
    <property type="term" value="F:ATP binding"/>
    <property type="evidence" value="ECO:0007669"/>
    <property type="project" value="InterPro"/>
</dbReference>
<dbReference type="NCBIfam" id="NF005304">
    <property type="entry name" value="PRK06835.1"/>
    <property type="match status" value="1"/>
</dbReference>
<dbReference type="PANTHER" id="PTHR30050">
    <property type="entry name" value="CHROMOSOMAL REPLICATION INITIATOR PROTEIN DNAA"/>
    <property type="match status" value="1"/>
</dbReference>
<dbReference type="Pfam" id="PF01695">
    <property type="entry name" value="IstB_IS21"/>
    <property type="match status" value="1"/>
</dbReference>
<dbReference type="InterPro" id="IPR027417">
    <property type="entry name" value="P-loop_NTPase"/>
</dbReference>
<dbReference type="OrthoDB" id="9776217at2"/>
<feature type="domain" description="AAA+ ATPase" evidence="1">
    <location>
        <begin position="182"/>
        <end position="319"/>
    </location>
</feature>
<keyword evidence="3" id="KW-1185">Reference proteome</keyword>
<protein>
    <submittedName>
        <fullName evidence="2">DNA replication protein DnaC</fullName>
    </submittedName>
</protein>
<dbReference type="GO" id="GO:0006260">
    <property type="term" value="P:DNA replication"/>
    <property type="evidence" value="ECO:0007669"/>
    <property type="project" value="TreeGrafter"/>
</dbReference>
<name>A0A3N1XZA2_9FIRM</name>
<dbReference type="Proteomes" id="UP000273083">
    <property type="component" value="Unassembled WGS sequence"/>
</dbReference>
<dbReference type="EMBL" id="RJVG01000001">
    <property type="protein sequence ID" value="ROR31909.1"/>
    <property type="molecule type" value="Genomic_DNA"/>
</dbReference>
<dbReference type="AlphaFoldDB" id="A0A3N1XZA2"/>
<gene>
    <name evidence="2" type="ORF">EDD66_101529</name>
</gene>
<organism evidence="2 3">
    <name type="scientific">Mobilisporobacter senegalensis</name>
    <dbReference type="NCBI Taxonomy" id="1329262"/>
    <lineage>
        <taxon>Bacteria</taxon>
        <taxon>Bacillati</taxon>
        <taxon>Bacillota</taxon>
        <taxon>Clostridia</taxon>
        <taxon>Lachnospirales</taxon>
        <taxon>Lachnospiraceae</taxon>
        <taxon>Mobilisporobacter</taxon>
    </lineage>
</organism>
<dbReference type="PANTHER" id="PTHR30050:SF4">
    <property type="entry name" value="ATP-BINDING PROTEIN RV3427C IN INSERTION SEQUENCE-RELATED"/>
    <property type="match status" value="1"/>
</dbReference>
<comment type="caution">
    <text evidence="2">The sequence shown here is derived from an EMBL/GenBank/DDBJ whole genome shotgun (WGS) entry which is preliminary data.</text>
</comment>
<evidence type="ECO:0000313" key="3">
    <source>
        <dbReference type="Proteomes" id="UP000273083"/>
    </source>
</evidence>
<dbReference type="InterPro" id="IPR003593">
    <property type="entry name" value="AAA+_ATPase"/>
</dbReference>
<proteinExistence type="predicted"/>
<evidence type="ECO:0000313" key="2">
    <source>
        <dbReference type="EMBL" id="ROR31909.1"/>
    </source>
</evidence>
<reference evidence="2 3" key="1">
    <citation type="submission" date="2018-11" db="EMBL/GenBank/DDBJ databases">
        <title>Genomic Encyclopedia of Type Strains, Phase IV (KMG-IV): sequencing the most valuable type-strain genomes for metagenomic binning, comparative biology and taxonomic classification.</title>
        <authorList>
            <person name="Goeker M."/>
        </authorList>
    </citation>
    <scope>NUCLEOTIDE SEQUENCE [LARGE SCALE GENOMIC DNA]</scope>
    <source>
        <strain evidence="2 3">DSM 26537</strain>
    </source>
</reference>
<evidence type="ECO:0000259" key="1">
    <source>
        <dbReference type="SMART" id="SM00382"/>
    </source>
</evidence>
<sequence length="329" mass="38186">MALKNFQYNTILREYDSRQLKNKHDLDMRIAKIYKEIPELKEIDEKIVAGSIADTKKLLMGDESVLEKLKEDNLDLSMRKIELLCEHGYSPDYLTPDCACPDCKDTGFIGNKKCHCFKQAIVDLVYSQSNIKRAIAMENFSTFSFDHYSNDYVEETTKLTPYANIHKVVDSCKNFIKDFDKKYENILLYGNTGVGKTFLANCIAKELLDSAHTVIYLTAFQLFDILEKNKFRKNDDNYEAENQFDYILDCDLLIIDDLGTELNNTFVTSQLYLCINERHLRQKSTIISTNLSWNDLNTNYSERIFSRITSNYILLKIVGDDIRLKKAFS</sequence>
<dbReference type="InterPro" id="IPR002611">
    <property type="entry name" value="IstB_ATP-bd"/>
</dbReference>
<dbReference type="CDD" id="cd00009">
    <property type="entry name" value="AAA"/>
    <property type="match status" value="1"/>
</dbReference>
<accession>A0A3N1XZA2</accession>
<dbReference type="SMART" id="SM00382">
    <property type="entry name" value="AAA"/>
    <property type="match status" value="1"/>
</dbReference>